<feature type="transmembrane region" description="Helical" evidence="1">
    <location>
        <begin position="112"/>
        <end position="130"/>
    </location>
</feature>
<proteinExistence type="predicted"/>
<protein>
    <submittedName>
        <fullName evidence="2">Uncharacterized protein</fullName>
    </submittedName>
</protein>
<comment type="caution">
    <text evidence="2">The sequence shown here is derived from an EMBL/GenBank/DDBJ whole genome shotgun (WGS) entry which is preliminary data.</text>
</comment>
<dbReference type="AlphaFoldDB" id="A0A8X6NV70"/>
<dbReference type="EMBL" id="BMAW01013352">
    <property type="protein sequence ID" value="GFT33497.1"/>
    <property type="molecule type" value="Genomic_DNA"/>
</dbReference>
<evidence type="ECO:0000313" key="3">
    <source>
        <dbReference type="Proteomes" id="UP000887013"/>
    </source>
</evidence>
<keyword evidence="1" id="KW-1133">Transmembrane helix</keyword>
<feature type="transmembrane region" description="Helical" evidence="1">
    <location>
        <begin position="33"/>
        <end position="55"/>
    </location>
</feature>
<accession>A0A8X6NV70</accession>
<gene>
    <name evidence="2" type="primary">AVEN_238246_1</name>
    <name evidence="2" type="ORF">NPIL_668891</name>
</gene>
<keyword evidence="1" id="KW-0812">Transmembrane</keyword>
<name>A0A8X6NV70_NEPPI</name>
<reference evidence="2" key="1">
    <citation type="submission" date="2020-08" db="EMBL/GenBank/DDBJ databases">
        <title>Multicomponent nature underlies the extraordinary mechanical properties of spider dragline silk.</title>
        <authorList>
            <person name="Kono N."/>
            <person name="Nakamura H."/>
            <person name="Mori M."/>
            <person name="Yoshida Y."/>
            <person name="Ohtoshi R."/>
            <person name="Malay A.D."/>
            <person name="Moran D.A.P."/>
            <person name="Tomita M."/>
            <person name="Numata K."/>
            <person name="Arakawa K."/>
        </authorList>
    </citation>
    <scope>NUCLEOTIDE SEQUENCE</scope>
</reference>
<dbReference type="Proteomes" id="UP000887013">
    <property type="component" value="Unassembled WGS sequence"/>
</dbReference>
<sequence>MILAYVLLCIAITGGLLLKTLDDFPIFLQIDLIYNLINGFSCVAATLWIAGLVPIEMNTFKNSFYQKVHERLLHHQAVVGLEELHLKTDLFNEPEFVLTGCDILPLKRSTMLALVVTLFTYTVLVMSIYVSKELCTLVNSTRSNISLNIL</sequence>
<keyword evidence="3" id="KW-1185">Reference proteome</keyword>
<evidence type="ECO:0000256" key="1">
    <source>
        <dbReference type="SAM" id="Phobius"/>
    </source>
</evidence>
<keyword evidence="1" id="KW-0472">Membrane</keyword>
<organism evidence="2 3">
    <name type="scientific">Nephila pilipes</name>
    <name type="common">Giant wood spider</name>
    <name type="synonym">Nephila maculata</name>
    <dbReference type="NCBI Taxonomy" id="299642"/>
    <lineage>
        <taxon>Eukaryota</taxon>
        <taxon>Metazoa</taxon>
        <taxon>Ecdysozoa</taxon>
        <taxon>Arthropoda</taxon>
        <taxon>Chelicerata</taxon>
        <taxon>Arachnida</taxon>
        <taxon>Araneae</taxon>
        <taxon>Araneomorphae</taxon>
        <taxon>Entelegynae</taxon>
        <taxon>Araneoidea</taxon>
        <taxon>Nephilidae</taxon>
        <taxon>Nephila</taxon>
    </lineage>
</organism>
<evidence type="ECO:0000313" key="2">
    <source>
        <dbReference type="EMBL" id="GFT33497.1"/>
    </source>
</evidence>